<comment type="caution">
    <text evidence="2">The sequence shown here is derived from an EMBL/GenBank/DDBJ whole genome shotgun (WGS) entry which is preliminary data.</text>
</comment>
<sequence>MQSRGLKDVLTHQQEEERERSVRALLMRPLIASGDPDLEL</sequence>
<accession>X1HKT8</accession>
<feature type="region of interest" description="Disordered" evidence="1">
    <location>
        <begin position="1"/>
        <end position="20"/>
    </location>
</feature>
<feature type="non-terminal residue" evidence="2">
    <location>
        <position position="40"/>
    </location>
</feature>
<gene>
    <name evidence="2" type="ORF">S03H2_51120</name>
</gene>
<protein>
    <submittedName>
        <fullName evidence="2">Uncharacterized protein</fullName>
    </submittedName>
</protein>
<organism evidence="2">
    <name type="scientific">marine sediment metagenome</name>
    <dbReference type="NCBI Taxonomy" id="412755"/>
    <lineage>
        <taxon>unclassified sequences</taxon>
        <taxon>metagenomes</taxon>
        <taxon>ecological metagenomes</taxon>
    </lineage>
</organism>
<reference evidence="2" key="1">
    <citation type="journal article" date="2014" name="Front. Microbiol.">
        <title>High frequency of phylogenetically diverse reductive dehalogenase-homologous genes in deep subseafloor sedimentary metagenomes.</title>
        <authorList>
            <person name="Kawai M."/>
            <person name="Futagami T."/>
            <person name="Toyoda A."/>
            <person name="Takaki Y."/>
            <person name="Nishi S."/>
            <person name="Hori S."/>
            <person name="Arai W."/>
            <person name="Tsubouchi T."/>
            <person name="Morono Y."/>
            <person name="Uchiyama I."/>
            <person name="Ito T."/>
            <person name="Fujiyama A."/>
            <person name="Inagaki F."/>
            <person name="Takami H."/>
        </authorList>
    </citation>
    <scope>NUCLEOTIDE SEQUENCE</scope>
    <source>
        <strain evidence="2">Expedition CK06-06</strain>
    </source>
</reference>
<evidence type="ECO:0000256" key="1">
    <source>
        <dbReference type="SAM" id="MobiDB-lite"/>
    </source>
</evidence>
<name>X1HKT8_9ZZZZ</name>
<dbReference type="EMBL" id="BARU01032409">
    <property type="protein sequence ID" value="GAH70751.1"/>
    <property type="molecule type" value="Genomic_DNA"/>
</dbReference>
<dbReference type="AlphaFoldDB" id="X1HKT8"/>
<proteinExistence type="predicted"/>
<evidence type="ECO:0000313" key="2">
    <source>
        <dbReference type="EMBL" id="GAH70751.1"/>
    </source>
</evidence>